<evidence type="ECO:0000313" key="3">
    <source>
        <dbReference type="Proteomes" id="UP000540519"/>
    </source>
</evidence>
<gene>
    <name evidence="2" type="ORF">D9O36_06695</name>
</gene>
<sequence>MKSNTRRKFIKKASILPIGLTLGNTPLERTYSSQGNLPLDSSTSKIKLSLNAWSYNIPLFNYMKGNAGGMSLFELLEECARLDFDAVDPTGYFFPGYPEVPKTYFINDFKRRAFQLGLDISGTGIRTDFATANKKRRMADVELTKQWIEVAARMGAPVIRVFAGHRPEEHTWDEAAVWVSDALAECAEHGKQHGVLVGVQNHGGMLTNADEILKILSMAQSDWLGSIVDTGFFMSPNPYADIERVIPHAVNWQVKDLLQDRKGGEIDLSKLVNIIKASNYRGYLPIETLPIPGKEDEYDAYKRVPILLANLRKALA</sequence>
<dbReference type="PANTHER" id="PTHR12110">
    <property type="entry name" value="HYDROXYPYRUVATE ISOMERASE"/>
    <property type="match status" value="1"/>
</dbReference>
<dbReference type="Pfam" id="PF01261">
    <property type="entry name" value="AP_endonuc_2"/>
    <property type="match status" value="1"/>
</dbReference>
<feature type="domain" description="Xylose isomerase-like TIM barrel" evidence="1">
    <location>
        <begin position="76"/>
        <end position="289"/>
    </location>
</feature>
<dbReference type="SUPFAM" id="SSF51658">
    <property type="entry name" value="Xylose isomerase-like"/>
    <property type="match status" value="1"/>
</dbReference>
<keyword evidence="3" id="KW-1185">Reference proteome</keyword>
<accession>A0A7X2ZSD8</accession>
<dbReference type="InterPro" id="IPR013022">
    <property type="entry name" value="Xyl_isomerase-like_TIM-brl"/>
</dbReference>
<protein>
    <submittedName>
        <fullName evidence="2">Sugar phosphate isomerase/epimerase</fullName>
    </submittedName>
</protein>
<dbReference type="RefSeq" id="WP_155599322.1">
    <property type="nucleotide sequence ID" value="NZ_RCNR01000009.1"/>
</dbReference>
<organism evidence="2 3">
    <name type="scientific">Zobellia amurskyensis</name>
    <dbReference type="NCBI Taxonomy" id="248905"/>
    <lineage>
        <taxon>Bacteria</taxon>
        <taxon>Pseudomonadati</taxon>
        <taxon>Bacteroidota</taxon>
        <taxon>Flavobacteriia</taxon>
        <taxon>Flavobacteriales</taxon>
        <taxon>Flavobacteriaceae</taxon>
        <taxon>Zobellia</taxon>
    </lineage>
</organism>
<dbReference type="EMBL" id="RCNR01000009">
    <property type="protein sequence ID" value="MUH35520.1"/>
    <property type="molecule type" value="Genomic_DNA"/>
</dbReference>
<dbReference type="AlphaFoldDB" id="A0A7X2ZSD8"/>
<dbReference type="OrthoDB" id="1114629at2"/>
<dbReference type="InterPro" id="IPR036237">
    <property type="entry name" value="Xyl_isomerase-like_sf"/>
</dbReference>
<dbReference type="Proteomes" id="UP000540519">
    <property type="component" value="Unassembled WGS sequence"/>
</dbReference>
<evidence type="ECO:0000313" key="2">
    <source>
        <dbReference type="EMBL" id="MUH35520.1"/>
    </source>
</evidence>
<comment type="caution">
    <text evidence="2">The sequence shown here is derived from an EMBL/GenBank/DDBJ whole genome shotgun (WGS) entry which is preliminary data.</text>
</comment>
<dbReference type="GO" id="GO:0016853">
    <property type="term" value="F:isomerase activity"/>
    <property type="evidence" value="ECO:0007669"/>
    <property type="project" value="UniProtKB-KW"/>
</dbReference>
<evidence type="ECO:0000259" key="1">
    <source>
        <dbReference type="Pfam" id="PF01261"/>
    </source>
</evidence>
<dbReference type="PANTHER" id="PTHR12110:SF53">
    <property type="entry name" value="BLR5974 PROTEIN"/>
    <property type="match status" value="1"/>
</dbReference>
<keyword evidence="2" id="KW-0413">Isomerase</keyword>
<reference evidence="2 3" key="1">
    <citation type="journal article" date="2019" name="Mar. Drugs">
        <title>Comparative Genomics and CAZyme Genome Repertoires of Marine Zobellia amurskyensis KMM 3526(T) and Zobellia laminariae KMM 3676(T).</title>
        <authorList>
            <person name="Chernysheva N."/>
            <person name="Bystritskaya E."/>
            <person name="Stenkova A."/>
            <person name="Golovkin I."/>
            <person name="Nedashkovskaya O."/>
            <person name="Isaeva M."/>
        </authorList>
    </citation>
    <scope>NUCLEOTIDE SEQUENCE [LARGE SCALE GENOMIC DNA]</scope>
    <source>
        <strain evidence="2 3">KMM 3526</strain>
    </source>
</reference>
<dbReference type="InterPro" id="IPR050312">
    <property type="entry name" value="IolE/XylAMocC-like"/>
</dbReference>
<proteinExistence type="predicted"/>
<dbReference type="Gene3D" id="3.20.20.150">
    <property type="entry name" value="Divalent-metal-dependent TIM barrel enzymes"/>
    <property type="match status" value="1"/>
</dbReference>
<name>A0A7X2ZSD8_9FLAO</name>